<dbReference type="InterPro" id="IPR004837">
    <property type="entry name" value="NaCa_Exmemb"/>
</dbReference>
<dbReference type="Pfam" id="PF01699">
    <property type="entry name" value="Na_Ca_ex"/>
    <property type="match status" value="2"/>
</dbReference>
<evidence type="ECO:0000313" key="7">
    <source>
        <dbReference type="EMBL" id="MDM4016704.1"/>
    </source>
</evidence>
<dbReference type="InterPro" id="IPR044880">
    <property type="entry name" value="NCX_ion-bd_dom_sf"/>
</dbReference>
<dbReference type="Gene3D" id="1.20.1420.30">
    <property type="entry name" value="NCX, central ion-binding region"/>
    <property type="match status" value="1"/>
</dbReference>
<comment type="caution">
    <text evidence="7">The sequence shown here is derived from an EMBL/GenBank/DDBJ whole genome shotgun (WGS) entry which is preliminary data.</text>
</comment>
<evidence type="ECO:0000259" key="6">
    <source>
        <dbReference type="Pfam" id="PF01699"/>
    </source>
</evidence>
<proteinExistence type="predicted"/>
<sequence length="272" mass="29087">MQVLIMIVSVVAIILLVKYGLLRGIDHVSGAMNWSVKTRGQLTGFATSVPELVCLTAAGLSGVWEAGLWNIASSNIINCVLMISAVAYYRQFRGLMNRRFVDEIVFAGLAIAVPIVLMRWGMDTQWYLVPILLAFFVVYQVVDRRINPANRDDVSVEEAVGSLPVGIILGLSALIAIAVAGIFLGDATADVVKEFGVHPVIAGWILGFVTSIPEMVTFFAVYSAAKSEGKLGHLDDTQEALDNLTGSNMSNVGIVYPVGLAAFLLGSVLIGA</sequence>
<gene>
    <name evidence="7" type="ORF">QTN89_14760</name>
</gene>
<keyword evidence="8" id="KW-1185">Reference proteome</keyword>
<accession>A0ABT7PJN3</accession>
<keyword evidence="2 5" id="KW-0812">Transmembrane</keyword>
<protein>
    <recommendedName>
        <fullName evidence="6">Sodium/calcium exchanger membrane region domain-containing protein</fullName>
    </recommendedName>
</protein>
<feature type="transmembrane region" description="Helical" evidence="5">
    <location>
        <begin position="254"/>
        <end position="271"/>
    </location>
</feature>
<feature type="transmembrane region" description="Helical" evidence="5">
    <location>
        <begin position="126"/>
        <end position="142"/>
    </location>
</feature>
<evidence type="ECO:0000256" key="4">
    <source>
        <dbReference type="ARBA" id="ARBA00023136"/>
    </source>
</evidence>
<feature type="transmembrane region" description="Helical" evidence="5">
    <location>
        <begin position="6"/>
        <end position="22"/>
    </location>
</feature>
<evidence type="ECO:0000256" key="2">
    <source>
        <dbReference type="ARBA" id="ARBA00022692"/>
    </source>
</evidence>
<dbReference type="EMBL" id="JASZZN010000010">
    <property type="protein sequence ID" value="MDM4016704.1"/>
    <property type="molecule type" value="Genomic_DNA"/>
</dbReference>
<evidence type="ECO:0000256" key="3">
    <source>
        <dbReference type="ARBA" id="ARBA00022989"/>
    </source>
</evidence>
<organism evidence="7 8">
    <name type="scientific">Roseiconus lacunae</name>
    <dbReference type="NCBI Taxonomy" id="2605694"/>
    <lineage>
        <taxon>Bacteria</taxon>
        <taxon>Pseudomonadati</taxon>
        <taxon>Planctomycetota</taxon>
        <taxon>Planctomycetia</taxon>
        <taxon>Pirellulales</taxon>
        <taxon>Pirellulaceae</taxon>
        <taxon>Roseiconus</taxon>
    </lineage>
</organism>
<feature type="transmembrane region" description="Helical" evidence="5">
    <location>
        <begin position="204"/>
        <end position="225"/>
    </location>
</feature>
<dbReference type="Proteomes" id="UP001239462">
    <property type="component" value="Unassembled WGS sequence"/>
</dbReference>
<keyword evidence="3 5" id="KW-1133">Transmembrane helix</keyword>
<evidence type="ECO:0000256" key="5">
    <source>
        <dbReference type="SAM" id="Phobius"/>
    </source>
</evidence>
<feature type="domain" description="Sodium/calcium exchanger membrane region" evidence="6">
    <location>
        <begin position="167"/>
        <end position="260"/>
    </location>
</feature>
<feature type="transmembrane region" description="Helical" evidence="5">
    <location>
        <begin position="100"/>
        <end position="120"/>
    </location>
</feature>
<keyword evidence="4 5" id="KW-0472">Membrane</keyword>
<feature type="transmembrane region" description="Helical" evidence="5">
    <location>
        <begin position="67"/>
        <end position="88"/>
    </location>
</feature>
<feature type="domain" description="Sodium/calcium exchanger membrane region" evidence="6">
    <location>
        <begin position="4"/>
        <end position="141"/>
    </location>
</feature>
<evidence type="ECO:0000256" key="1">
    <source>
        <dbReference type="ARBA" id="ARBA00004141"/>
    </source>
</evidence>
<name>A0ABT7PJN3_9BACT</name>
<evidence type="ECO:0000313" key="8">
    <source>
        <dbReference type="Proteomes" id="UP001239462"/>
    </source>
</evidence>
<feature type="transmembrane region" description="Helical" evidence="5">
    <location>
        <begin position="42"/>
        <end position="61"/>
    </location>
</feature>
<feature type="transmembrane region" description="Helical" evidence="5">
    <location>
        <begin position="163"/>
        <end position="184"/>
    </location>
</feature>
<dbReference type="RefSeq" id="WP_149499244.1">
    <property type="nucleotide sequence ID" value="NZ_CP141221.1"/>
</dbReference>
<reference evidence="7 8" key="1">
    <citation type="submission" date="2023-06" db="EMBL/GenBank/DDBJ databases">
        <title>Roseiconus lacunae JC819 isolated from Gulf of Mannar region, Tamil Nadu.</title>
        <authorList>
            <person name="Pk S."/>
            <person name="Ch S."/>
            <person name="Ch V.R."/>
        </authorList>
    </citation>
    <scope>NUCLEOTIDE SEQUENCE [LARGE SCALE GENOMIC DNA]</scope>
    <source>
        <strain evidence="7 8">JC819</strain>
    </source>
</reference>
<comment type="subcellular location">
    <subcellularLocation>
        <location evidence="1">Membrane</location>
        <topology evidence="1">Multi-pass membrane protein</topology>
    </subcellularLocation>
</comment>